<dbReference type="InterPro" id="IPR001387">
    <property type="entry name" value="Cro/C1-type_HTH"/>
</dbReference>
<organism evidence="2 3">
    <name type="scientific">Clavibacter sepedonicus</name>
    <name type="common">Clavibacter michiganensis subsp. sepedonicus</name>
    <dbReference type="NCBI Taxonomy" id="31964"/>
    <lineage>
        <taxon>Bacteria</taxon>
        <taxon>Bacillati</taxon>
        <taxon>Actinomycetota</taxon>
        <taxon>Actinomycetes</taxon>
        <taxon>Micrococcales</taxon>
        <taxon>Microbacteriaceae</taxon>
        <taxon>Clavibacter</taxon>
    </lineage>
</organism>
<proteinExistence type="predicted"/>
<dbReference type="HOGENOM" id="CLU_1529962_0_0_11"/>
<dbReference type="GeneID" id="29472841"/>
<feature type="region of interest" description="Disordered" evidence="1">
    <location>
        <begin position="1"/>
        <end position="24"/>
    </location>
</feature>
<reference evidence="2 3" key="1">
    <citation type="journal article" date="2008" name="J. Bacteriol.">
        <title>Genome of the actinomycete plant pathogen Clavibacter michiganensis subsp. sepedonicus suggests recent niche adaptation.</title>
        <authorList>
            <person name="Bentley S.D."/>
            <person name="Corton C."/>
            <person name="Brown S.E."/>
            <person name="Barron A."/>
            <person name="Clark L."/>
            <person name="Doggett J."/>
            <person name="Harris B."/>
            <person name="Ormond D."/>
            <person name="Quail M.A."/>
            <person name="May G."/>
            <person name="Francis D."/>
            <person name="Knudson D."/>
            <person name="Parkhill J."/>
            <person name="Ishimaru C.A."/>
        </authorList>
    </citation>
    <scope>NUCLEOTIDE SEQUENCE [LARGE SCALE GENOMIC DNA]</scope>
    <source>
        <strain evidence="3">ATCC 33113 / DSM 20744 / JCM 9667 / LMG 2889 / ICMP 2535 / C-1</strain>
    </source>
</reference>
<evidence type="ECO:0000313" key="3">
    <source>
        <dbReference type="Proteomes" id="UP000001318"/>
    </source>
</evidence>
<dbReference type="Proteomes" id="UP000001318">
    <property type="component" value="Plasmid pCSL1"/>
</dbReference>
<keyword evidence="2" id="KW-0614">Plasmid</keyword>
<dbReference type="PROSITE" id="PS50943">
    <property type="entry name" value="HTH_CROC1"/>
    <property type="match status" value="1"/>
</dbReference>
<feature type="compositionally biased region" description="Low complexity" evidence="1">
    <location>
        <begin position="15"/>
        <end position="24"/>
    </location>
</feature>
<protein>
    <submittedName>
        <fullName evidence="2">Uncharacterized protein</fullName>
    </submittedName>
</protein>
<dbReference type="eggNOG" id="COG3311">
    <property type="taxonomic scope" value="Bacteria"/>
</dbReference>
<gene>
    <name evidence="2" type="ordered locus">pCSL0107</name>
</gene>
<dbReference type="AlphaFoldDB" id="B0RJG0"/>
<dbReference type="RefSeq" id="WP_012300416.1">
    <property type="nucleotide sequence ID" value="NC_010408.1"/>
</dbReference>
<keyword evidence="3" id="KW-1185">Reference proteome</keyword>
<dbReference type="KEGG" id="cms:pCSL0107"/>
<dbReference type="EMBL" id="AM849036">
    <property type="protein sequence ID" value="CAQ03350.1"/>
    <property type="molecule type" value="Genomic_DNA"/>
</dbReference>
<sequence length="175" mass="18661">MAPGQASPAPDAVEESTSTPTPTPQEELLGYAEIAQMMNVKVATVWNYAVRHDHFPQPVTPAGQRAPRFRKSDVDAYIAARNAHAVGAPGRPVLTMDVGERVDPTVGGRASAAIRARLAVAGAPGHKDVAEALGIRKPALKARLRRETRWKVAELERVASLLGTTVDELTRGTDA</sequence>
<geneLocation type="plasmid" evidence="2 3">
    <name>pCSL1</name>
</geneLocation>
<name>B0RJG0_CLASE</name>
<accession>B0RJG0</accession>
<evidence type="ECO:0000313" key="2">
    <source>
        <dbReference type="EMBL" id="CAQ03350.1"/>
    </source>
</evidence>
<dbReference type="CDD" id="cd00093">
    <property type="entry name" value="HTH_XRE"/>
    <property type="match status" value="1"/>
</dbReference>
<evidence type="ECO:0000256" key="1">
    <source>
        <dbReference type="SAM" id="MobiDB-lite"/>
    </source>
</evidence>